<dbReference type="AlphaFoldDB" id="A0A412X0D2"/>
<sequence length="529" mass="60377">MKKNKMYAIFIVLSIVGLLFSCVEDKGSKITLDINEIEISGIEFQYDKTSYFDTLKVSPVIDCSLEGFSEDNLEYAWFFCQNSESLSNHKHEQISSERDLVYKVNVPPGMYTIYFQVTDKSTGVKYDHSFSLYATSQFVRGFYLYGDKSDGTVGLDFVSMPMGKDTTLIKDIFINSLQIKGAKDLIFTGHKDNGYNALWAVTRDNQYSIEYSAQLERVDVIQDQKLEDRIYPTLSSVQRPFHLMNICPGTWGPNCISLSGEARMRLIVTENEIFTGNMALSEAYGNPINRDNANTDQLFKPYPVAFYSAAESSVSYVCFFDMTNHCFKKPGHRIMSSATKCDKPSVDSEFPFYFDQNKYTPVRQIVYGENGYGNNGRSYALMNDADGNYWVYAFTAPMEYASDPIKHYASQIDLSVATDFARAAHYAFFSEQMIILYSVGNLLYAYDYNRHDLQVIDMGAEITYLAMEHQSTLSPSDFIVATYDDFEKGVVRKYSIADDVNTIKIVPYERAVWGTDLKVVKIIWKYSNY</sequence>
<dbReference type="PROSITE" id="PS51257">
    <property type="entry name" value="PROKAR_LIPOPROTEIN"/>
    <property type="match status" value="1"/>
</dbReference>
<comment type="caution">
    <text evidence="2">The sequence shown here is derived from an EMBL/GenBank/DDBJ whole genome shotgun (WGS) entry which is preliminary data.</text>
</comment>
<dbReference type="EMBL" id="QRZA01000011">
    <property type="protein sequence ID" value="RGV33704.1"/>
    <property type="molecule type" value="Genomic_DNA"/>
</dbReference>
<reference evidence="1" key="3">
    <citation type="submission" date="2021-09" db="EMBL/GenBank/DDBJ databases">
        <authorList>
            <person name="Gilroy R."/>
        </authorList>
    </citation>
    <scope>NUCLEOTIDE SEQUENCE</scope>
    <source>
        <strain evidence="1">6966</strain>
    </source>
</reference>
<protein>
    <recommendedName>
        <fullName evidence="4">PKD domain-containing protein</fullName>
    </recommendedName>
</protein>
<evidence type="ECO:0000313" key="2">
    <source>
        <dbReference type="EMBL" id="RGV33704.1"/>
    </source>
</evidence>
<name>A0A412X0D2_9BACT</name>
<gene>
    <name evidence="2" type="ORF">DWW18_09870</name>
    <name evidence="1" type="ORF">K8V05_16885</name>
</gene>
<dbReference type="Pfam" id="PF16407">
    <property type="entry name" value="PKD_2"/>
    <property type="match status" value="1"/>
</dbReference>
<evidence type="ECO:0008006" key="4">
    <source>
        <dbReference type="Google" id="ProtNLM"/>
    </source>
</evidence>
<dbReference type="EMBL" id="DYVS01000322">
    <property type="protein sequence ID" value="HJF72427.1"/>
    <property type="molecule type" value="Genomic_DNA"/>
</dbReference>
<accession>A0A412X0D2</accession>
<evidence type="ECO:0000313" key="3">
    <source>
        <dbReference type="Proteomes" id="UP000283589"/>
    </source>
</evidence>
<reference evidence="1" key="2">
    <citation type="journal article" date="2021" name="PeerJ">
        <title>Extensive microbial diversity within the chicken gut microbiome revealed by metagenomics and culture.</title>
        <authorList>
            <person name="Gilroy R."/>
            <person name="Ravi A."/>
            <person name="Getino M."/>
            <person name="Pursley I."/>
            <person name="Horton D.L."/>
            <person name="Alikhan N.F."/>
            <person name="Baker D."/>
            <person name="Gharbi K."/>
            <person name="Hall N."/>
            <person name="Watson M."/>
            <person name="Adriaenssens E.M."/>
            <person name="Foster-Nyarko E."/>
            <person name="Jarju S."/>
            <person name="Secka A."/>
            <person name="Antonio M."/>
            <person name="Oren A."/>
            <person name="Chaudhuri R.R."/>
            <person name="La Ragione R."/>
            <person name="Hildebrand F."/>
            <person name="Pallen M.J."/>
        </authorList>
    </citation>
    <scope>NUCLEOTIDE SEQUENCE</scope>
    <source>
        <strain evidence="1">6966</strain>
    </source>
</reference>
<dbReference type="InterPro" id="IPR032183">
    <property type="entry name" value="PKD-like"/>
</dbReference>
<evidence type="ECO:0000313" key="1">
    <source>
        <dbReference type="EMBL" id="HJF72427.1"/>
    </source>
</evidence>
<reference evidence="2 3" key="1">
    <citation type="submission" date="2018-08" db="EMBL/GenBank/DDBJ databases">
        <title>A genome reference for cultivated species of the human gut microbiota.</title>
        <authorList>
            <person name="Zou Y."/>
            <person name="Xue W."/>
            <person name="Luo G."/>
        </authorList>
    </citation>
    <scope>NUCLEOTIDE SEQUENCE [LARGE SCALE GENOMIC DNA]</scope>
    <source>
        <strain evidence="2 3">AF14-49</strain>
    </source>
</reference>
<organism evidence="2 3">
    <name type="scientific">Butyricimonas virosa</name>
    <dbReference type="NCBI Taxonomy" id="544645"/>
    <lineage>
        <taxon>Bacteria</taxon>
        <taxon>Pseudomonadati</taxon>
        <taxon>Bacteroidota</taxon>
        <taxon>Bacteroidia</taxon>
        <taxon>Bacteroidales</taxon>
        <taxon>Odoribacteraceae</taxon>
        <taxon>Butyricimonas</taxon>
    </lineage>
</organism>
<dbReference type="Proteomes" id="UP000283589">
    <property type="component" value="Unassembled WGS sequence"/>
</dbReference>
<dbReference type="RefSeq" id="WP_118260344.1">
    <property type="nucleotide sequence ID" value="NZ_CALBWO010000071.1"/>
</dbReference>
<proteinExistence type="predicted"/>
<dbReference type="Proteomes" id="UP000742098">
    <property type="component" value="Unassembled WGS sequence"/>
</dbReference>